<dbReference type="InterPro" id="IPR007712">
    <property type="entry name" value="RelE/ParE_toxin"/>
</dbReference>
<dbReference type="Gene3D" id="3.30.2310.20">
    <property type="entry name" value="RelE-like"/>
    <property type="match status" value="1"/>
</dbReference>
<dbReference type="EMBL" id="VENJ01000015">
    <property type="protein sequence ID" value="MTJ05151.1"/>
    <property type="molecule type" value="Genomic_DNA"/>
</dbReference>
<dbReference type="InterPro" id="IPR035093">
    <property type="entry name" value="RelE/ParE_toxin_dom_sf"/>
</dbReference>
<accession>A0A7C9HBE2</accession>
<evidence type="ECO:0000256" key="1">
    <source>
        <dbReference type="ARBA" id="ARBA00022649"/>
    </source>
</evidence>
<dbReference type="RefSeq" id="WP_273249979.1">
    <property type="nucleotide sequence ID" value="NZ_VENJ01000015.1"/>
</dbReference>
<sequence length="106" mass="12395">MTLKLSHLARQDLEDIRTYTVERWDRAQWLDYYRGLMGALEKIEANPMSGRSRDLFRKGMRSVNYGRHIIFFSPVDAAGGEPVVLRILHQRRHLPAMVYYDDLDGA</sequence>
<proteinExistence type="predicted"/>
<organism evidence="2 3">
    <name type="scientific">Sediminimonas qiaohouensis</name>
    <dbReference type="NCBI Taxonomy" id="552061"/>
    <lineage>
        <taxon>Bacteria</taxon>
        <taxon>Pseudomonadati</taxon>
        <taxon>Pseudomonadota</taxon>
        <taxon>Alphaproteobacteria</taxon>
        <taxon>Rhodobacterales</taxon>
        <taxon>Roseobacteraceae</taxon>
        <taxon>Sediminimonas</taxon>
    </lineage>
</organism>
<evidence type="ECO:0000313" key="3">
    <source>
        <dbReference type="Proteomes" id="UP000483078"/>
    </source>
</evidence>
<name>A0A7C9HBE2_9RHOB</name>
<comment type="caution">
    <text evidence="2">The sequence shown here is derived from an EMBL/GenBank/DDBJ whole genome shotgun (WGS) entry which is preliminary data.</text>
</comment>
<dbReference type="Pfam" id="PF05016">
    <property type="entry name" value="ParE_toxin"/>
    <property type="match status" value="1"/>
</dbReference>
<gene>
    <name evidence="2" type="ORF">FH759_10735</name>
</gene>
<protein>
    <submittedName>
        <fullName evidence="2">Type II toxin-antitoxin system RelE/ParE family toxin</fullName>
    </submittedName>
</protein>
<dbReference type="AlphaFoldDB" id="A0A7C9HBE2"/>
<evidence type="ECO:0000313" key="2">
    <source>
        <dbReference type="EMBL" id="MTJ05151.1"/>
    </source>
</evidence>
<dbReference type="Proteomes" id="UP000483078">
    <property type="component" value="Unassembled WGS sequence"/>
</dbReference>
<keyword evidence="1" id="KW-1277">Toxin-antitoxin system</keyword>
<reference evidence="2 3" key="1">
    <citation type="submission" date="2019-06" db="EMBL/GenBank/DDBJ databases">
        <title>Enrichment of Autotrophic Halophilic Microorganisms from Red Sea Brine Pool Using Microbial Electrosynthesis System.</title>
        <authorList>
            <person name="Alqahtani M.F."/>
            <person name="Bajracharya S."/>
            <person name="Katuri K.P."/>
            <person name="Ali M."/>
            <person name="Saikaly P.E."/>
        </authorList>
    </citation>
    <scope>NUCLEOTIDE SEQUENCE [LARGE SCALE GENOMIC DNA]</scope>
    <source>
        <strain evidence="2">MES6</strain>
    </source>
</reference>